<proteinExistence type="predicted"/>
<dbReference type="InParanoid" id="Q55985"/>
<name>Q55985_SYNY3</name>
<dbReference type="PaxDb" id="1148-1006611"/>
<protein>
    <submittedName>
        <fullName evidence="1">Sll0658 protein</fullName>
    </submittedName>
</protein>
<organism evidence="1 2">
    <name type="scientific">Synechocystis sp. (strain ATCC 27184 / PCC 6803 / Kazusa)</name>
    <dbReference type="NCBI Taxonomy" id="1111708"/>
    <lineage>
        <taxon>Bacteria</taxon>
        <taxon>Bacillati</taxon>
        <taxon>Cyanobacteriota</taxon>
        <taxon>Cyanophyceae</taxon>
        <taxon>Synechococcales</taxon>
        <taxon>Merismopediaceae</taxon>
        <taxon>Synechocystis</taxon>
    </lineage>
</organism>
<dbReference type="PIR" id="S77074">
    <property type="entry name" value="S77074"/>
</dbReference>
<dbReference type="Proteomes" id="UP000001425">
    <property type="component" value="Chromosome"/>
</dbReference>
<dbReference type="PhylomeDB" id="Q55985"/>
<dbReference type="AlphaFoldDB" id="Q55985"/>
<dbReference type="PANTHER" id="PTHR39550:SF1">
    <property type="entry name" value="SLL0658 PROTEIN"/>
    <property type="match status" value="1"/>
</dbReference>
<dbReference type="EMBL" id="BA000022">
    <property type="protein sequence ID" value="BAA10766.1"/>
    <property type="molecule type" value="Genomic_DNA"/>
</dbReference>
<accession>Q55985</accession>
<reference evidence="1 2" key="1">
    <citation type="journal article" date="1995" name="DNA Res.">
        <title>Sequence analysis of the genome of the unicellular cyanobacterium Synechocystis sp. strain PCC6803. I. Sequence features in the 1 Mb region from map positions 64% to 92% of the genome.</title>
        <authorList>
            <person name="Kaneko T."/>
            <person name="Tanaka A."/>
            <person name="Sato S."/>
            <person name="Kotani H."/>
            <person name="Sazuka T."/>
            <person name="Miyajima N."/>
            <person name="Sugiura M."/>
            <person name="Tabata S."/>
        </authorList>
    </citation>
    <scope>NUCLEOTIDE SEQUENCE [LARGE SCALE GENOMIC DNA]</scope>
    <source>
        <strain evidence="2">ATCC 27184 / PCC 6803 / Kazusa</strain>
    </source>
</reference>
<dbReference type="Pfam" id="PF11848">
    <property type="entry name" value="DUF3368"/>
    <property type="match status" value="1"/>
</dbReference>
<dbReference type="InterPro" id="IPR021799">
    <property type="entry name" value="PIN-like_prokaryotic"/>
</dbReference>
<gene>
    <name evidence="1" type="ordered locus">sll0658</name>
</gene>
<dbReference type="eggNOG" id="COG2405">
    <property type="taxonomic scope" value="Bacteria"/>
</dbReference>
<keyword evidence="2" id="KW-1185">Reference proteome</keyword>
<evidence type="ECO:0000313" key="2">
    <source>
        <dbReference type="Proteomes" id="UP000001425"/>
    </source>
</evidence>
<evidence type="ECO:0000313" key="1">
    <source>
        <dbReference type="EMBL" id="BAA10766.1"/>
    </source>
</evidence>
<dbReference type="EnsemblBacteria" id="BAA10766">
    <property type="protein sequence ID" value="BAA10766"/>
    <property type="gene ID" value="BAA10766"/>
</dbReference>
<sequence length="164" mass="18065">MIVVSDTSAIANLAIVDHLWLLQAIYESVIIPGTVANEITVATNSKISSILQLDWIQIHLLSPHGYELAEQLQRERGLDAGEAHSIALALDLQADELLMDERLGRREATRLGLSIVGILGVLLVAKRINLIPQVKPIIDNLINQAGFRVSSQLYENILIFAQEI</sequence>
<dbReference type="KEGG" id="syn:sll0658"/>
<dbReference type="STRING" id="1148.gene:10500270"/>
<dbReference type="PANTHER" id="PTHR39550">
    <property type="entry name" value="SLL0658 PROTEIN"/>
    <property type="match status" value="1"/>
</dbReference>
<reference evidence="1 2" key="2">
    <citation type="journal article" date="1996" name="DNA Res.">
        <title>Sequence analysis of the genome of the unicellular cyanobacterium Synechocystis sp. strain PCC6803. II. Sequence determination of the entire genome and assignment of potential protein-coding regions.</title>
        <authorList>
            <person name="Kaneko T."/>
            <person name="Sato S."/>
            <person name="Kotani H."/>
            <person name="Tanaka A."/>
            <person name="Asamizu E."/>
            <person name="Nakamura Y."/>
            <person name="Miyajima N."/>
            <person name="Hirosawa M."/>
            <person name="Sugiura M."/>
            <person name="Sasamoto S."/>
            <person name="Kimura T."/>
            <person name="Hosouchi T."/>
            <person name="Matsuno A."/>
            <person name="Muraki A."/>
            <person name="Nakazaki N."/>
            <person name="Naruo K."/>
            <person name="Okumura S."/>
            <person name="Shimpo S."/>
            <person name="Takeuchi C."/>
            <person name="Wada T."/>
            <person name="Watanabe A."/>
            <person name="Yamada M."/>
            <person name="Yasuda M."/>
            <person name="Tabata S."/>
        </authorList>
    </citation>
    <scope>NUCLEOTIDE SEQUENCE [LARGE SCALE GENOMIC DNA]</scope>
    <source>
        <strain evidence="2">ATCC 27184 / PCC 6803 / Kazusa</strain>
    </source>
</reference>